<evidence type="ECO:0000256" key="2">
    <source>
        <dbReference type="SAM" id="SignalP"/>
    </source>
</evidence>
<name>A0A7S2Y3Q4_9STRA</name>
<proteinExistence type="predicted"/>
<reference evidence="3" key="1">
    <citation type="submission" date="2021-01" db="EMBL/GenBank/DDBJ databases">
        <authorList>
            <person name="Corre E."/>
            <person name="Pelletier E."/>
            <person name="Niang G."/>
            <person name="Scheremetjew M."/>
            <person name="Finn R."/>
            <person name="Kale V."/>
            <person name="Holt S."/>
            <person name="Cochrane G."/>
            <person name="Meng A."/>
            <person name="Brown T."/>
            <person name="Cohen L."/>
        </authorList>
    </citation>
    <scope>NUCLEOTIDE SEQUENCE</scope>
    <source>
        <strain evidence="3">CCMP125</strain>
    </source>
</reference>
<dbReference type="AlphaFoldDB" id="A0A7S2Y3Q4"/>
<accession>A0A7S2Y3Q4</accession>
<keyword evidence="1" id="KW-1133">Transmembrane helix</keyword>
<dbReference type="EMBL" id="HBHT01003392">
    <property type="protein sequence ID" value="CAD9944356.1"/>
    <property type="molecule type" value="Transcribed_RNA"/>
</dbReference>
<feature type="signal peptide" evidence="2">
    <location>
        <begin position="1"/>
        <end position="18"/>
    </location>
</feature>
<evidence type="ECO:0000256" key="1">
    <source>
        <dbReference type="SAM" id="Phobius"/>
    </source>
</evidence>
<feature type="transmembrane region" description="Helical" evidence="1">
    <location>
        <begin position="115"/>
        <end position="137"/>
    </location>
</feature>
<organism evidence="3">
    <name type="scientific">Entomoneis paludosa</name>
    <dbReference type="NCBI Taxonomy" id="265537"/>
    <lineage>
        <taxon>Eukaryota</taxon>
        <taxon>Sar</taxon>
        <taxon>Stramenopiles</taxon>
        <taxon>Ochrophyta</taxon>
        <taxon>Bacillariophyta</taxon>
        <taxon>Bacillariophyceae</taxon>
        <taxon>Bacillariophycidae</taxon>
        <taxon>Entomoneidaceae</taxon>
        <taxon>Entomoneis</taxon>
    </lineage>
</organism>
<keyword evidence="1" id="KW-0472">Membrane</keyword>
<sequence length="164" mass="17919">MKIAVFTLLFSALSLVNALAPQSQTKKNAFADMQKGSLGAFAAATIAASTVLQAPAPADAASFVESPSSQVVLAEKVIRQGLYQDYEIDVTDQVYDDARSTFKSASETKSKKGKYTALLAVLIVGSFIIPMAQYFWYVRDDDSTEKFFGQDVPEPEEPKKKGWF</sequence>
<gene>
    <name evidence="3" type="ORF">APAL1065_LOCUS2283</name>
</gene>
<protein>
    <submittedName>
        <fullName evidence="3">Uncharacterized protein</fullName>
    </submittedName>
</protein>
<keyword evidence="1" id="KW-0812">Transmembrane</keyword>
<evidence type="ECO:0000313" key="3">
    <source>
        <dbReference type="EMBL" id="CAD9944356.1"/>
    </source>
</evidence>
<feature type="chain" id="PRO_5031546671" evidence="2">
    <location>
        <begin position="19"/>
        <end position="164"/>
    </location>
</feature>
<keyword evidence="2" id="KW-0732">Signal</keyword>